<comment type="caution">
    <text evidence="4">The sequence shown here is derived from an EMBL/GenBank/DDBJ whole genome shotgun (WGS) entry which is preliminary data.</text>
</comment>
<dbReference type="EMBL" id="BARS01055050">
    <property type="protein sequence ID" value="GAG42608.1"/>
    <property type="molecule type" value="Genomic_DNA"/>
</dbReference>
<dbReference type="GO" id="GO:0004766">
    <property type="term" value="F:spermidine synthase activity"/>
    <property type="evidence" value="ECO:0007669"/>
    <property type="project" value="TreeGrafter"/>
</dbReference>
<dbReference type="SUPFAM" id="SSF53335">
    <property type="entry name" value="S-adenosyl-L-methionine-dependent methyltransferases"/>
    <property type="match status" value="1"/>
</dbReference>
<dbReference type="PROSITE" id="PS51006">
    <property type="entry name" value="PABS_2"/>
    <property type="match status" value="1"/>
</dbReference>
<dbReference type="GO" id="GO:0005829">
    <property type="term" value="C:cytosol"/>
    <property type="evidence" value="ECO:0007669"/>
    <property type="project" value="TreeGrafter"/>
</dbReference>
<evidence type="ECO:0000256" key="2">
    <source>
        <dbReference type="ARBA" id="ARBA00022679"/>
    </source>
</evidence>
<evidence type="ECO:0000256" key="1">
    <source>
        <dbReference type="ARBA" id="ARBA00007867"/>
    </source>
</evidence>
<reference evidence="4" key="1">
    <citation type="journal article" date="2014" name="Front. Microbiol.">
        <title>High frequency of phylogenetically diverse reductive dehalogenase-homologous genes in deep subseafloor sedimentary metagenomes.</title>
        <authorList>
            <person name="Kawai M."/>
            <person name="Futagami T."/>
            <person name="Toyoda A."/>
            <person name="Takaki Y."/>
            <person name="Nishi S."/>
            <person name="Hori S."/>
            <person name="Arai W."/>
            <person name="Tsubouchi T."/>
            <person name="Morono Y."/>
            <person name="Uchiyama I."/>
            <person name="Ito T."/>
            <person name="Fujiyama A."/>
            <person name="Inagaki F."/>
            <person name="Takami H."/>
        </authorList>
    </citation>
    <scope>NUCLEOTIDE SEQUENCE</scope>
    <source>
        <strain evidence="4">Expedition CK06-06</strain>
    </source>
</reference>
<name>X0Y1I1_9ZZZZ</name>
<feature type="domain" description="PABS" evidence="3">
    <location>
        <begin position="35"/>
        <end position="210"/>
    </location>
</feature>
<evidence type="ECO:0000313" key="4">
    <source>
        <dbReference type="EMBL" id="GAG42608.1"/>
    </source>
</evidence>
<feature type="non-terminal residue" evidence="4">
    <location>
        <position position="1"/>
    </location>
</feature>
<organism evidence="4">
    <name type="scientific">marine sediment metagenome</name>
    <dbReference type="NCBI Taxonomy" id="412755"/>
    <lineage>
        <taxon>unclassified sequences</taxon>
        <taxon>metagenomes</taxon>
        <taxon>ecological metagenomes</taxon>
    </lineage>
</organism>
<dbReference type="CDD" id="cd02440">
    <property type="entry name" value="AdoMet_MTases"/>
    <property type="match status" value="1"/>
</dbReference>
<dbReference type="Gene3D" id="3.40.50.150">
    <property type="entry name" value="Vaccinia Virus protein VP39"/>
    <property type="match status" value="1"/>
</dbReference>
<dbReference type="InterPro" id="IPR030374">
    <property type="entry name" value="PABS"/>
</dbReference>
<feature type="non-terminal residue" evidence="4">
    <location>
        <position position="210"/>
    </location>
</feature>
<dbReference type="Pfam" id="PF01564">
    <property type="entry name" value="Spermine_synth"/>
    <property type="match status" value="1"/>
</dbReference>
<accession>X0Y1I1</accession>
<protein>
    <recommendedName>
        <fullName evidence="3">PABS domain-containing protein</fullName>
    </recommendedName>
</protein>
<keyword evidence="2" id="KW-0808">Transferase</keyword>
<dbReference type="InterPro" id="IPR001045">
    <property type="entry name" value="Spermi_synthase"/>
</dbReference>
<gene>
    <name evidence="4" type="ORF">S01H1_81359</name>
</gene>
<evidence type="ECO:0000259" key="3">
    <source>
        <dbReference type="PROSITE" id="PS51006"/>
    </source>
</evidence>
<dbReference type="PANTHER" id="PTHR11558">
    <property type="entry name" value="SPERMIDINE/SPERMINE SYNTHASE"/>
    <property type="match status" value="1"/>
</dbReference>
<dbReference type="PANTHER" id="PTHR11558:SF11">
    <property type="entry name" value="SPERMIDINE SYNTHASE"/>
    <property type="match status" value="1"/>
</dbReference>
<dbReference type="InterPro" id="IPR029063">
    <property type="entry name" value="SAM-dependent_MTases_sf"/>
</dbReference>
<dbReference type="GO" id="GO:0008295">
    <property type="term" value="P:spermidine biosynthetic process"/>
    <property type="evidence" value="ECO:0007669"/>
    <property type="project" value="TreeGrafter"/>
</dbReference>
<dbReference type="AlphaFoldDB" id="X0Y1I1"/>
<sequence>VIAVAVAAASALIPAWEQSHMSFGPFHMGRKLPKDVATSAESLQKLAKASKVLYHKEGLATTVTVKQTPTGDRILLVNGKPDASSSGDLHTQSLLAHVPHLLHPGPRHTLVIGLGSGITLGSSGLHPVERLDCAEISPAVVEASRYFDAYNYRILDDPRVHMLVADGRNHLALTARTYDVITSEPSNPWIAGIADLFTQEFFRLCHDRLN</sequence>
<proteinExistence type="inferred from homology"/>
<comment type="similarity">
    <text evidence="1">Belongs to the spermidine/spermine synthase family.</text>
</comment>